<comment type="caution">
    <text evidence="25">The sequence shown here is derived from an EMBL/GenBank/DDBJ whole genome shotgun (WGS) entry which is preliminary data.</text>
</comment>
<evidence type="ECO:0000256" key="10">
    <source>
        <dbReference type="ARBA" id="ARBA00022679"/>
    </source>
</evidence>
<dbReference type="GO" id="GO:0016024">
    <property type="term" value="P:CDP-diacylglycerol biosynthetic process"/>
    <property type="evidence" value="ECO:0007669"/>
    <property type="project" value="TreeGrafter"/>
</dbReference>
<evidence type="ECO:0000256" key="21">
    <source>
        <dbReference type="ARBA" id="ARBA00032396"/>
    </source>
</evidence>
<feature type="transmembrane region" description="Helical" evidence="24">
    <location>
        <begin position="173"/>
        <end position="191"/>
    </location>
</feature>
<dbReference type="Pfam" id="PF01148">
    <property type="entry name" value="CTP_transf_1"/>
    <property type="match status" value="1"/>
</dbReference>
<dbReference type="Proteomes" id="UP000574133">
    <property type="component" value="Unassembled WGS sequence"/>
</dbReference>
<evidence type="ECO:0000256" key="20">
    <source>
        <dbReference type="ARBA" id="ARBA00032253"/>
    </source>
</evidence>
<accession>A0A841THJ1</accession>
<keyword evidence="13 24" id="KW-1133">Transmembrane helix</keyword>
<dbReference type="PANTHER" id="PTHR46382">
    <property type="entry name" value="PHOSPHATIDATE CYTIDYLYLTRANSFERASE"/>
    <property type="match status" value="1"/>
</dbReference>
<evidence type="ECO:0000256" key="15">
    <source>
        <dbReference type="ARBA" id="ARBA00023136"/>
    </source>
</evidence>
<evidence type="ECO:0000256" key="3">
    <source>
        <dbReference type="ARBA" id="ARBA00005119"/>
    </source>
</evidence>
<name>A0A841THJ1_9BACL</name>
<keyword evidence="26" id="KW-1185">Reference proteome</keyword>
<dbReference type="GO" id="GO:0004605">
    <property type="term" value="F:phosphatidate cytidylyltransferase activity"/>
    <property type="evidence" value="ECO:0007669"/>
    <property type="project" value="UniProtKB-EC"/>
</dbReference>
<evidence type="ECO:0000256" key="16">
    <source>
        <dbReference type="ARBA" id="ARBA00023209"/>
    </source>
</evidence>
<evidence type="ECO:0000256" key="14">
    <source>
        <dbReference type="ARBA" id="ARBA00023098"/>
    </source>
</evidence>
<reference evidence="25 26" key="1">
    <citation type="submission" date="2020-08" db="EMBL/GenBank/DDBJ databases">
        <title>Cohnella phylogeny.</title>
        <authorList>
            <person name="Dunlap C."/>
        </authorList>
    </citation>
    <scope>NUCLEOTIDE SEQUENCE [LARGE SCALE GENOMIC DNA]</scope>
    <source>
        <strain evidence="25 26">DSM 103658</strain>
    </source>
</reference>
<protein>
    <recommendedName>
        <fullName evidence="7">Phosphatidate cytidylyltransferase</fullName>
        <ecNumber evidence="6">2.7.7.41</ecNumber>
    </recommendedName>
    <alternativeName>
        <fullName evidence="20">CDP-DAG synthase</fullName>
    </alternativeName>
    <alternativeName>
        <fullName evidence="22">CDP-DG synthase</fullName>
    </alternativeName>
    <alternativeName>
        <fullName evidence="18">CDP-diacylglycerol synthase</fullName>
    </alternativeName>
    <alternativeName>
        <fullName evidence="21">CDP-diglyceride pyrophosphorylase</fullName>
    </alternativeName>
    <alternativeName>
        <fullName evidence="23">CDP-diglyceride synthase</fullName>
    </alternativeName>
    <alternativeName>
        <fullName evidence="19">CTP:phosphatidate cytidylyltransferase</fullName>
    </alternativeName>
</protein>
<evidence type="ECO:0000256" key="5">
    <source>
        <dbReference type="ARBA" id="ARBA00010185"/>
    </source>
</evidence>
<feature type="transmembrane region" description="Helical" evidence="24">
    <location>
        <begin position="77"/>
        <end position="94"/>
    </location>
</feature>
<feature type="transmembrane region" description="Helical" evidence="24">
    <location>
        <begin position="6"/>
        <end position="33"/>
    </location>
</feature>
<evidence type="ECO:0000256" key="7">
    <source>
        <dbReference type="ARBA" id="ARBA00019373"/>
    </source>
</evidence>
<keyword evidence="9" id="KW-0444">Lipid biosynthesis</keyword>
<feature type="transmembrane region" description="Helical" evidence="24">
    <location>
        <begin position="197"/>
        <end position="218"/>
    </location>
</feature>
<keyword evidence="11 24" id="KW-0812">Transmembrane</keyword>
<evidence type="ECO:0000313" key="25">
    <source>
        <dbReference type="EMBL" id="MBB6679379.1"/>
    </source>
</evidence>
<keyword evidence="14" id="KW-0443">Lipid metabolism</keyword>
<evidence type="ECO:0000256" key="9">
    <source>
        <dbReference type="ARBA" id="ARBA00022516"/>
    </source>
</evidence>
<evidence type="ECO:0000256" key="6">
    <source>
        <dbReference type="ARBA" id="ARBA00012487"/>
    </source>
</evidence>
<sequence length="263" mass="28304">MGQRLVTGIVAGAAFIALLLLGDGYYEALLALLALLGYGEYVRLNNLPKMRGDVLIGFAAVLVLSLPNLPFGWTEPPILTAAWLAMFLLLAATVTSKNRTTLDQAALLYLGVIYIGLGFRYMAETRDLPHGLFWCLLTFFCIWASDAGAYFIGRAFGKRKLWPAISPNKTIEGAVGGLVIAVVVGIIFSLIEPEWLGIGRAITIGLAAAVAGTMGDLIQSAYKRLRGVKDSGQLLPGHGGVLDRTDSWLIVFPIVHLLHLLPV</sequence>
<comment type="pathway">
    <text evidence="3">Phospholipid metabolism; CDP-diacylglycerol biosynthesis; CDP-diacylglycerol from sn-glycerol 3-phosphate: step 3/3.</text>
</comment>
<feature type="transmembrane region" description="Helical" evidence="24">
    <location>
        <begin position="129"/>
        <end position="152"/>
    </location>
</feature>
<feature type="transmembrane region" description="Helical" evidence="24">
    <location>
        <begin position="54"/>
        <end position="71"/>
    </location>
</feature>
<keyword evidence="10 25" id="KW-0808">Transferase</keyword>
<comment type="pathway">
    <text evidence="4">Lipid metabolism.</text>
</comment>
<comment type="similarity">
    <text evidence="5">Belongs to the CDS family.</text>
</comment>
<organism evidence="25 26">
    <name type="scientific">Cohnella lubricantis</name>
    <dbReference type="NCBI Taxonomy" id="2163172"/>
    <lineage>
        <taxon>Bacteria</taxon>
        <taxon>Bacillati</taxon>
        <taxon>Bacillota</taxon>
        <taxon>Bacilli</taxon>
        <taxon>Bacillales</taxon>
        <taxon>Paenibacillaceae</taxon>
        <taxon>Cohnella</taxon>
    </lineage>
</organism>
<evidence type="ECO:0000313" key="26">
    <source>
        <dbReference type="Proteomes" id="UP000574133"/>
    </source>
</evidence>
<evidence type="ECO:0000256" key="22">
    <source>
        <dbReference type="ARBA" id="ARBA00032743"/>
    </source>
</evidence>
<evidence type="ECO:0000256" key="8">
    <source>
        <dbReference type="ARBA" id="ARBA00022475"/>
    </source>
</evidence>
<keyword evidence="8" id="KW-1003">Cell membrane</keyword>
<evidence type="ECO:0000256" key="18">
    <source>
        <dbReference type="ARBA" id="ARBA00029893"/>
    </source>
</evidence>
<evidence type="ECO:0000256" key="11">
    <source>
        <dbReference type="ARBA" id="ARBA00022692"/>
    </source>
</evidence>
<evidence type="ECO:0000256" key="1">
    <source>
        <dbReference type="ARBA" id="ARBA00001698"/>
    </source>
</evidence>
<evidence type="ECO:0000256" key="23">
    <source>
        <dbReference type="ARBA" id="ARBA00033406"/>
    </source>
</evidence>
<comment type="subcellular location">
    <subcellularLocation>
        <location evidence="2">Cell membrane</location>
        <topology evidence="2">Multi-pass membrane protein</topology>
    </subcellularLocation>
</comment>
<dbReference type="EC" id="2.7.7.41" evidence="6"/>
<keyword evidence="17" id="KW-1208">Phospholipid metabolism</keyword>
<evidence type="ECO:0000256" key="4">
    <source>
        <dbReference type="ARBA" id="ARBA00005189"/>
    </source>
</evidence>
<proteinExistence type="inferred from homology"/>
<keyword evidence="16" id="KW-0594">Phospholipid biosynthesis</keyword>
<evidence type="ECO:0000256" key="12">
    <source>
        <dbReference type="ARBA" id="ARBA00022695"/>
    </source>
</evidence>
<keyword evidence="12 25" id="KW-0548">Nucleotidyltransferase</keyword>
<keyword evidence="15 24" id="KW-0472">Membrane</keyword>
<dbReference type="PANTHER" id="PTHR46382:SF1">
    <property type="entry name" value="PHOSPHATIDATE CYTIDYLYLTRANSFERASE"/>
    <property type="match status" value="1"/>
</dbReference>
<dbReference type="GO" id="GO:0005886">
    <property type="term" value="C:plasma membrane"/>
    <property type="evidence" value="ECO:0007669"/>
    <property type="project" value="UniProtKB-SubCell"/>
</dbReference>
<comment type="catalytic activity">
    <reaction evidence="1">
        <text>a 1,2-diacyl-sn-glycero-3-phosphate + CTP + H(+) = a CDP-1,2-diacyl-sn-glycerol + diphosphate</text>
        <dbReference type="Rhea" id="RHEA:16229"/>
        <dbReference type="ChEBI" id="CHEBI:15378"/>
        <dbReference type="ChEBI" id="CHEBI:33019"/>
        <dbReference type="ChEBI" id="CHEBI:37563"/>
        <dbReference type="ChEBI" id="CHEBI:58332"/>
        <dbReference type="ChEBI" id="CHEBI:58608"/>
        <dbReference type="EC" id="2.7.7.41"/>
    </reaction>
</comment>
<evidence type="ECO:0000256" key="2">
    <source>
        <dbReference type="ARBA" id="ARBA00004651"/>
    </source>
</evidence>
<dbReference type="EMBL" id="JACJVN010000081">
    <property type="protein sequence ID" value="MBB6679379.1"/>
    <property type="molecule type" value="Genomic_DNA"/>
</dbReference>
<dbReference type="RefSeq" id="WP_185180639.1">
    <property type="nucleotide sequence ID" value="NZ_CBCSEP010000013.1"/>
</dbReference>
<feature type="transmembrane region" description="Helical" evidence="24">
    <location>
        <begin position="106"/>
        <end position="123"/>
    </location>
</feature>
<dbReference type="AlphaFoldDB" id="A0A841THJ1"/>
<gene>
    <name evidence="25" type="ORF">H4Q31_19015</name>
</gene>
<evidence type="ECO:0000256" key="17">
    <source>
        <dbReference type="ARBA" id="ARBA00023264"/>
    </source>
</evidence>
<evidence type="ECO:0000256" key="13">
    <source>
        <dbReference type="ARBA" id="ARBA00022989"/>
    </source>
</evidence>
<evidence type="ECO:0000256" key="24">
    <source>
        <dbReference type="SAM" id="Phobius"/>
    </source>
</evidence>
<evidence type="ECO:0000256" key="19">
    <source>
        <dbReference type="ARBA" id="ARBA00031825"/>
    </source>
</evidence>